<dbReference type="PANTHER" id="PTHR21404">
    <property type="entry name" value="HEN1"/>
    <property type="match status" value="1"/>
</dbReference>
<dbReference type="SUPFAM" id="SSF53335">
    <property type="entry name" value="S-adenosyl-L-methionine-dependent methyltransferases"/>
    <property type="match status" value="1"/>
</dbReference>
<evidence type="ECO:0000256" key="2">
    <source>
        <dbReference type="ARBA" id="ARBA00009026"/>
    </source>
</evidence>
<evidence type="ECO:0000256" key="4">
    <source>
        <dbReference type="ARBA" id="ARBA00022603"/>
    </source>
</evidence>
<evidence type="ECO:0000256" key="8">
    <source>
        <dbReference type="ARBA" id="ARBA00022842"/>
    </source>
</evidence>
<dbReference type="Pfam" id="PF13489">
    <property type="entry name" value="Methyltransf_23"/>
    <property type="match status" value="1"/>
</dbReference>
<dbReference type="Proteomes" id="UP000187412">
    <property type="component" value="Unassembled WGS sequence"/>
</dbReference>
<comment type="catalytic activity">
    <reaction evidence="12">
        <text>small RNA 3'-end nucleotide + S-adenosyl-L-methionine = small RNA 3'-end 2'-O-methylnucleotide + S-adenosyl-L-homocysteine + H(+)</text>
        <dbReference type="Rhea" id="RHEA:37887"/>
        <dbReference type="Rhea" id="RHEA-COMP:10415"/>
        <dbReference type="Rhea" id="RHEA-COMP:10416"/>
        <dbReference type="ChEBI" id="CHEBI:15378"/>
        <dbReference type="ChEBI" id="CHEBI:57856"/>
        <dbReference type="ChEBI" id="CHEBI:59789"/>
        <dbReference type="ChEBI" id="CHEBI:74896"/>
        <dbReference type="ChEBI" id="CHEBI:74898"/>
        <dbReference type="EC" id="2.1.1.386"/>
    </reaction>
</comment>
<dbReference type="EMBL" id="MPTB01000010">
    <property type="protein sequence ID" value="OMD49062.1"/>
    <property type="molecule type" value="Genomic_DNA"/>
</dbReference>
<evidence type="ECO:0000256" key="1">
    <source>
        <dbReference type="ARBA" id="ARBA00001946"/>
    </source>
</evidence>
<evidence type="ECO:0000256" key="10">
    <source>
        <dbReference type="ARBA" id="ARBA00023158"/>
    </source>
</evidence>
<accession>A0ABX3HI26</accession>
<gene>
    <name evidence="15" type="ORF">BSK56_09515</name>
</gene>
<keyword evidence="6" id="KW-0949">S-adenosyl-L-methionine</keyword>
<keyword evidence="7" id="KW-0479">Metal-binding</keyword>
<reference evidence="15 16" key="1">
    <citation type="submission" date="2016-10" db="EMBL/GenBank/DDBJ databases">
        <title>Paenibacillus species isolates.</title>
        <authorList>
            <person name="Beno S.M."/>
        </authorList>
    </citation>
    <scope>NUCLEOTIDE SEQUENCE [LARGE SCALE GENOMIC DNA]</scope>
    <source>
        <strain evidence="15 16">FSL H7-0744</strain>
    </source>
</reference>
<dbReference type="NCBIfam" id="TIGR04074">
    <property type="entry name" value="bacter_Hen1"/>
    <property type="match status" value="1"/>
</dbReference>
<comment type="caution">
    <text evidence="15">The sequence shown here is derived from an EMBL/GenBank/DDBJ whole genome shotgun (WGS) entry which is preliminary data.</text>
</comment>
<keyword evidence="4" id="KW-0489">Methyltransferase</keyword>
<dbReference type="InterPro" id="IPR026610">
    <property type="entry name" value="Hen1"/>
</dbReference>
<feature type="domain" description="Hen1 N-terminal" evidence="14">
    <location>
        <begin position="1"/>
        <end position="230"/>
    </location>
</feature>
<evidence type="ECO:0000256" key="11">
    <source>
        <dbReference type="ARBA" id="ARBA00035025"/>
    </source>
</evidence>
<evidence type="ECO:0000256" key="3">
    <source>
        <dbReference type="ARBA" id="ARBA00021330"/>
    </source>
</evidence>
<evidence type="ECO:0000256" key="13">
    <source>
        <dbReference type="SAM" id="MobiDB-lite"/>
    </source>
</evidence>
<keyword evidence="8" id="KW-0460">Magnesium</keyword>
<proteinExistence type="inferred from homology"/>
<organism evidence="15 16">
    <name type="scientific">Paenibacillus borealis</name>
    <dbReference type="NCBI Taxonomy" id="160799"/>
    <lineage>
        <taxon>Bacteria</taxon>
        <taxon>Bacillati</taxon>
        <taxon>Bacillota</taxon>
        <taxon>Bacilli</taxon>
        <taxon>Bacillales</taxon>
        <taxon>Paenibacillaceae</taxon>
        <taxon>Paenibacillus</taxon>
    </lineage>
</organism>
<evidence type="ECO:0000256" key="5">
    <source>
        <dbReference type="ARBA" id="ARBA00022679"/>
    </source>
</evidence>
<keyword evidence="16" id="KW-1185">Reference proteome</keyword>
<keyword evidence="10" id="KW-0943">RNA-mediated gene silencing</keyword>
<evidence type="ECO:0000313" key="15">
    <source>
        <dbReference type="EMBL" id="OMD49062.1"/>
    </source>
</evidence>
<comment type="similarity">
    <text evidence="2">Belongs to the methyltransferase superfamily. HEN1 family.</text>
</comment>
<dbReference type="Gene3D" id="3.40.50.150">
    <property type="entry name" value="Vaccinia Virus protein VP39"/>
    <property type="match status" value="1"/>
</dbReference>
<evidence type="ECO:0000259" key="14">
    <source>
        <dbReference type="Pfam" id="PF12623"/>
    </source>
</evidence>
<dbReference type="InterPro" id="IPR024026">
    <property type="entry name" value="3'-RNA_MeTfrase_Hen1_bac"/>
</dbReference>
<comment type="cofactor">
    <cofactor evidence="1">
        <name>Mg(2+)</name>
        <dbReference type="ChEBI" id="CHEBI:18420"/>
    </cofactor>
</comment>
<keyword evidence="9" id="KW-0694">RNA-binding</keyword>
<dbReference type="PANTHER" id="PTHR21404:SF3">
    <property type="entry name" value="SMALL RNA 2'-O-METHYLTRANSFERASE"/>
    <property type="match status" value="1"/>
</dbReference>
<feature type="region of interest" description="Disordered" evidence="13">
    <location>
        <begin position="243"/>
        <end position="281"/>
    </location>
</feature>
<evidence type="ECO:0000256" key="12">
    <source>
        <dbReference type="ARBA" id="ARBA00048418"/>
    </source>
</evidence>
<evidence type="ECO:0000256" key="6">
    <source>
        <dbReference type="ARBA" id="ARBA00022691"/>
    </source>
</evidence>
<dbReference type="InterPro" id="IPR024740">
    <property type="entry name" value="Hen1_N"/>
</dbReference>
<keyword evidence="5" id="KW-0808">Transferase</keyword>
<dbReference type="RefSeq" id="WP_076110312.1">
    <property type="nucleotide sequence ID" value="NZ_MPTB01000010.1"/>
</dbReference>
<dbReference type="EC" id="2.1.1.386" evidence="11"/>
<dbReference type="Gene3D" id="3.30.1610.20">
    <property type="entry name" value="Hen1, N-terminal domain"/>
    <property type="match status" value="1"/>
</dbReference>
<evidence type="ECO:0000313" key="16">
    <source>
        <dbReference type="Proteomes" id="UP000187412"/>
    </source>
</evidence>
<protein>
    <recommendedName>
        <fullName evidence="3">Small RNA 2'-O-methyltransferase</fullName>
        <ecNumber evidence="11">2.1.1.386</ecNumber>
    </recommendedName>
</protein>
<sequence length="486" mass="54531">MHLIIKATGTGAGILSHLLAKNPNNLYDRIEKEARVRIVFTVSSEEETEAVIYVTPDPIELVKGSSSAHNDITQYINDREFVTSSLFCTYIRPALGTALNGKPKEAYLPWVGQRLALELSFGPVASNLPDRTLEELFTALGYEVVLERGEAEYSFDLKNRSSVRYIKLKGFQTLQTALQQLFVLIPALDDYKHYYISEDEVDKIRRYGEGWLQDHPQRALILKRTLRFAGVIKQFEALEGRTQNSGGASVDENEKEAAVKGSMDAPNALPDQSFESEAPEEPKVRLNDLRYAAIAATVEALQAKASIVDFGSGEGKLSAILANVPGVRDIKAVEPSATAQLRAMDRFAKLEGRQGTIVPKPVTGSLFYFDESLRNKDVMILCEVIEHIDEHRLARVMETVFAEYGPKTLIITTPNKEYNEVYEMEQEEMRHGDHRFEWGREAFSAWCSRWTTAFGYSAELKGIGEYMEGFGCPTQIAIFTKEETSQ</sequence>
<dbReference type="Pfam" id="PF12623">
    <property type="entry name" value="Hen1_L"/>
    <property type="match status" value="1"/>
</dbReference>
<evidence type="ECO:0000256" key="9">
    <source>
        <dbReference type="ARBA" id="ARBA00022884"/>
    </source>
</evidence>
<evidence type="ECO:0000256" key="7">
    <source>
        <dbReference type="ARBA" id="ARBA00022723"/>
    </source>
</evidence>
<dbReference type="InterPro" id="IPR038546">
    <property type="entry name" value="Hen1_N_sf"/>
</dbReference>
<name>A0ABX3HI26_PAEBO</name>
<dbReference type="InterPro" id="IPR029063">
    <property type="entry name" value="SAM-dependent_MTases_sf"/>
</dbReference>